<organism evidence="1 2">
    <name type="scientific">Halomonas llamarensis</name>
    <dbReference type="NCBI Taxonomy" id="2945104"/>
    <lineage>
        <taxon>Bacteria</taxon>
        <taxon>Pseudomonadati</taxon>
        <taxon>Pseudomonadota</taxon>
        <taxon>Gammaproteobacteria</taxon>
        <taxon>Oceanospirillales</taxon>
        <taxon>Halomonadaceae</taxon>
        <taxon>Halomonas</taxon>
    </lineage>
</organism>
<gene>
    <name evidence="1" type="ORF">M8006_12180</name>
</gene>
<reference evidence="1" key="1">
    <citation type="submission" date="2022-05" db="EMBL/GenBank/DDBJ databases">
        <title>Halomonas geminus sp. nov. and Halomonas llamarensis sp. nov. isolated from high-altitude salars of the Atacama Desert.</title>
        <authorList>
            <person name="Hintersatz C."/>
            <person name="Rojas L.A."/>
            <person name="Wei T.-S."/>
            <person name="Kutschke S."/>
            <person name="Lehmann F."/>
            <person name="Jain R."/>
            <person name="Pollmann K."/>
        </authorList>
    </citation>
    <scope>NUCLEOTIDE SEQUENCE</scope>
    <source>
        <strain evidence="1">ATCHA</strain>
    </source>
</reference>
<accession>A0ABT0STU2</accession>
<dbReference type="Pfam" id="PF06267">
    <property type="entry name" value="DUF1028"/>
    <property type="match status" value="1"/>
</dbReference>
<dbReference type="RefSeq" id="WP_250082559.1">
    <property type="nucleotide sequence ID" value="NZ_JAMJPJ010000020.1"/>
</dbReference>
<name>A0ABT0STU2_9GAMM</name>
<dbReference type="InterPro" id="IPR010430">
    <property type="entry name" value="DUF1028"/>
</dbReference>
<dbReference type="PANTHER" id="PTHR39328:SF1">
    <property type="entry name" value="BLL2871 PROTEIN"/>
    <property type="match status" value="1"/>
</dbReference>
<evidence type="ECO:0000313" key="2">
    <source>
        <dbReference type="Proteomes" id="UP001165308"/>
    </source>
</evidence>
<comment type="caution">
    <text evidence="1">The sequence shown here is derived from an EMBL/GenBank/DDBJ whole genome shotgun (WGS) entry which is preliminary data.</text>
</comment>
<dbReference type="EMBL" id="JAMJPJ010000020">
    <property type="protein sequence ID" value="MCL7930724.1"/>
    <property type="molecule type" value="Genomic_DNA"/>
</dbReference>
<dbReference type="Proteomes" id="UP001165308">
    <property type="component" value="Unassembled WGS sequence"/>
</dbReference>
<dbReference type="InterPro" id="IPR029055">
    <property type="entry name" value="Ntn_hydrolases_N"/>
</dbReference>
<evidence type="ECO:0000313" key="1">
    <source>
        <dbReference type="EMBL" id="MCL7930724.1"/>
    </source>
</evidence>
<proteinExistence type="predicted"/>
<protein>
    <submittedName>
        <fullName evidence="1">DUF1028 domain-containing protein</fullName>
    </submittedName>
</protein>
<dbReference type="PANTHER" id="PTHR39328">
    <property type="entry name" value="BLL2871 PROTEIN"/>
    <property type="match status" value="1"/>
</dbReference>
<keyword evidence="2" id="KW-1185">Reference proteome</keyword>
<dbReference type="Gene3D" id="3.60.20.10">
    <property type="entry name" value="Glutamine Phosphoribosylpyrophosphate, subunit 1, domain 1"/>
    <property type="match status" value="1"/>
</dbReference>
<sequence length="233" mass="25017">MTLSLVHVHPETGSVATLTATGGVAVGGYVHHCWRGKGACVTQGRYTNPWYPVLIYDALSQGASATEALQVAVSRDDHPEHRQCLVMDSHGQASAHNGYANLPSVATSLYPSVATAGNMLGSPEVVASLAERFIQLSSLNSAAVLQDSALPEFAPNHDPQLLNHLLSALEAALVAGGDVRGTRSAALRIESFSQPPIDLRVDWAEDVIEALRKLETRFRAADFKAFWQQLPLR</sequence>
<dbReference type="SUPFAM" id="SSF56235">
    <property type="entry name" value="N-terminal nucleophile aminohydrolases (Ntn hydrolases)"/>
    <property type="match status" value="1"/>
</dbReference>